<evidence type="ECO:0000256" key="2">
    <source>
        <dbReference type="ARBA" id="ARBA00022737"/>
    </source>
</evidence>
<dbReference type="AlphaFoldDB" id="A0A1W1DX64"/>
<dbReference type="PRINTS" id="PR00320">
    <property type="entry name" value="GPROTEINBRPT"/>
</dbReference>
<dbReference type="CDD" id="cd00200">
    <property type="entry name" value="WD40"/>
    <property type="match status" value="1"/>
</dbReference>
<name>A0A1W1DX64_9ZZZZ</name>
<dbReference type="PANTHER" id="PTHR22847">
    <property type="entry name" value="WD40 REPEAT PROTEIN"/>
    <property type="match status" value="1"/>
</dbReference>
<dbReference type="GO" id="GO:0005634">
    <property type="term" value="C:nucleus"/>
    <property type="evidence" value="ECO:0007669"/>
    <property type="project" value="TreeGrafter"/>
</dbReference>
<dbReference type="PROSITE" id="PS50082">
    <property type="entry name" value="WD_REPEATS_2"/>
    <property type="match status" value="3"/>
</dbReference>
<dbReference type="PROSITE" id="PS50294">
    <property type="entry name" value="WD_REPEATS_REGION"/>
    <property type="match status" value="2"/>
</dbReference>
<protein>
    <submittedName>
        <fullName evidence="3">High-affnity carbon uptake protein Hat/HatR</fullName>
    </submittedName>
</protein>
<dbReference type="EMBL" id="FPHY01000070">
    <property type="protein sequence ID" value="SFV86293.1"/>
    <property type="molecule type" value="Genomic_DNA"/>
</dbReference>
<dbReference type="Gene3D" id="2.130.10.10">
    <property type="entry name" value="YVTN repeat-like/Quinoprotein amine dehydrogenase"/>
    <property type="match status" value="3"/>
</dbReference>
<accession>A0A1W1DX64</accession>
<dbReference type="InterPro" id="IPR020472">
    <property type="entry name" value="WD40_PAC1"/>
</dbReference>
<dbReference type="PANTHER" id="PTHR22847:SF637">
    <property type="entry name" value="WD REPEAT DOMAIN 5B"/>
    <property type="match status" value="1"/>
</dbReference>
<dbReference type="InterPro" id="IPR001680">
    <property type="entry name" value="WD40_rpt"/>
</dbReference>
<dbReference type="InterPro" id="IPR019775">
    <property type="entry name" value="WD40_repeat_CS"/>
</dbReference>
<keyword evidence="2" id="KW-0677">Repeat</keyword>
<dbReference type="InterPro" id="IPR036322">
    <property type="entry name" value="WD40_repeat_dom_sf"/>
</dbReference>
<dbReference type="SMART" id="SM00320">
    <property type="entry name" value="WD40"/>
    <property type="match status" value="5"/>
</dbReference>
<sequence>MNWVLSANFSPDGQTLISASADKTLKLWDLNGQCLQTFKGHSGLVLSANFSPDGQTLISASADKTLKLWGLNGQCLQTLTGFFVRSVNFSPDGQTLISVSDNNTLELCDLNGQSLQNLTGHSNLARSADGQTLTVISLDPVLSTNFSLNSQTLLSVSFDNTLKLCDLNGQCLQTLTGHSGSVLSANFSPDGQMLVSSGREICLWHKNQLQQWWIKECHISIDNNKITKIKATATAWQQLNLSNGKQTASIDDFENFELFENP</sequence>
<proteinExistence type="predicted"/>
<gene>
    <name evidence="3" type="ORF">MNB_SUP05-SYMBIONT-4-748</name>
</gene>
<dbReference type="PROSITE" id="PS00678">
    <property type="entry name" value="WD_REPEATS_1"/>
    <property type="match status" value="1"/>
</dbReference>
<evidence type="ECO:0000256" key="1">
    <source>
        <dbReference type="ARBA" id="ARBA00022574"/>
    </source>
</evidence>
<reference evidence="3" key="1">
    <citation type="submission" date="2016-10" db="EMBL/GenBank/DDBJ databases">
        <authorList>
            <person name="de Groot N.N."/>
        </authorList>
    </citation>
    <scope>NUCLEOTIDE SEQUENCE</scope>
</reference>
<dbReference type="InterPro" id="IPR015943">
    <property type="entry name" value="WD40/YVTN_repeat-like_dom_sf"/>
</dbReference>
<keyword evidence="1" id="KW-0853">WD repeat</keyword>
<organism evidence="3">
    <name type="scientific">hydrothermal vent metagenome</name>
    <dbReference type="NCBI Taxonomy" id="652676"/>
    <lineage>
        <taxon>unclassified sequences</taxon>
        <taxon>metagenomes</taxon>
        <taxon>ecological metagenomes</taxon>
    </lineage>
</organism>
<dbReference type="Pfam" id="PF00400">
    <property type="entry name" value="WD40"/>
    <property type="match status" value="4"/>
</dbReference>
<evidence type="ECO:0000313" key="3">
    <source>
        <dbReference type="EMBL" id="SFV86293.1"/>
    </source>
</evidence>
<dbReference type="SUPFAM" id="SSF50978">
    <property type="entry name" value="WD40 repeat-like"/>
    <property type="match status" value="1"/>
</dbReference>